<feature type="compositionally biased region" description="Basic residues" evidence="1">
    <location>
        <begin position="145"/>
        <end position="165"/>
    </location>
</feature>
<dbReference type="EMBL" id="CADCUK010000108">
    <property type="protein sequence ID" value="CAA9374168.1"/>
    <property type="molecule type" value="Genomic_DNA"/>
</dbReference>
<accession>A0A6J4N3Q8</accession>
<proteinExistence type="predicted"/>
<feature type="region of interest" description="Disordered" evidence="1">
    <location>
        <begin position="123"/>
        <end position="183"/>
    </location>
</feature>
<dbReference type="AlphaFoldDB" id="A0A6J4N3Q8"/>
<reference evidence="2" key="1">
    <citation type="submission" date="2020-02" db="EMBL/GenBank/DDBJ databases">
        <authorList>
            <person name="Meier V. D."/>
        </authorList>
    </citation>
    <scope>NUCLEOTIDE SEQUENCE</scope>
    <source>
        <strain evidence="2">AVDCRST_MAG47</strain>
    </source>
</reference>
<keyword evidence="2" id="KW-0328">Glycosyltransferase</keyword>
<dbReference type="GO" id="GO:0016757">
    <property type="term" value="F:glycosyltransferase activity"/>
    <property type="evidence" value="ECO:0007669"/>
    <property type="project" value="UniProtKB-KW"/>
</dbReference>
<dbReference type="EC" id="2.4.2.8" evidence="2"/>
<organism evidence="2">
    <name type="scientific">uncultured Nocardioidaceae bacterium</name>
    <dbReference type="NCBI Taxonomy" id="253824"/>
    <lineage>
        <taxon>Bacteria</taxon>
        <taxon>Bacillati</taxon>
        <taxon>Actinomycetota</taxon>
        <taxon>Actinomycetes</taxon>
        <taxon>Propionibacteriales</taxon>
        <taxon>Nocardioidaceae</taxon>
        <taxon>environmental samples</taxon>
    </lineage>
</organism>
<feature type="compositionally biased region" description="Basic residues" evidence="1">
    <location>
        <begin position="1"/>
        <end position="10"/>
    </location>
</feature>
<feature type="compositionally biased region" description="Basic residues" evidence="1">
    <location>
        <begin position="89"/>
        <end position="108"/>
    </location>
</feature>
<gene>
    <name evidence="2" type="ORF">AVDCRST_MAG47-1634</name>
</gene>
<feature type="region of interest" description="Disordered" evidence="1">
    <location>
        <begin position="1"/>
        <end position="54"/>
    </location>
</feature>
<sequence length="183" mass="20336">GCQGCRRRPHQCPLHGGGHPAQAQGAGRGGRAGLRGPRPPDGGRPAGCGDGDGRPRAVVRAPCGDGLDGRLVVRLGDQVLRRRPDPQGSRHRHQRPPRAHRRGHHRHRADAVVARVEPEVAQARVGRDLHAPAQARRPADERRREVRRPRHPQRLRRRLRPRLRRAVPQPAVHRHPRPGGLLL</sequence>
<name>A0A6J4N3Q8_9ACTN</name>
<evidence type="ECO:0000313" key="2">
    <source>
        <dbReference type="EMBL" id="CAA9374168.1"/>
    </source>
</evidence>
<feature type="region of interest" description="Disordered" evidence="1">
    <location>
        <begin position="75"/>
        <end position="109"/>
    </location>
</feature>
<feature type="non-terminal residue" evidence="2">
    <location>
        <position position="1"/>
    </location>
</feature>
<protein>
    <submittedName>
        <fullName evidence="2">Hypoxanthine-guanine phosphoribosyltransferase</fullName>
        <ecNumber evidence="2">2.4.2.8</ecNumber>
    </submittedName>
</protein>
<keyword evidence="2" id="KW-0808">Transferase</keyword>
<evidence type="ECO:0000256" key="1">
    <source>
        <dbReference type="SAM" id="MobiDB-lite"/>
    </source>
</evidence>
<feature type="non-terminal residue" evidence="2">
    <location>
        <position position="183"/>
    </location>
</feature>